<proteinExistence type="predicted"/>
<reference evidence="1" key="1">
    <citation type="submission" date="2020-07" db="EMBL/GenBank/DDBJ databases">
        <title>Huge and variable diversity of episymbiotic CPR bacteria and DPANN archaea in groundwater ecosystems.</title>
        <authorList>
            <person name="He C.Y."/>
            <person name="Keren R."/>
            <person name="Whittaker M."/>
            <person name="Farag I.F."/>
            <person name="Doudna J."/>
            <person name="Cate J.H.D."/>
            <person name="Banfield J.F."/>
        </authorList>
    </citation>
    <scope>NUCLEOTIDE SEQUENCE</scope>
    <source>
        <strain evidence="1">NC_groundwater_672_Ag_B-0.1um_62_36</strain>
    </source>
</reference>
<dbReference type="InterPro" id="IPR037185">
    <property type="entry name" value="EmrE-like"/>
</dbReference>
<dbReference type="SUPFAM" id="SSF103481">
    <property type="entry name" value="Multidrug resistance efflux transporter EmrE"/>
    <property type="match status" value="1"/>
</dbReference>
<gene>
    <name evidence="1" type="ORF">HYY20_01170</name>
</gene>
<dbReference type="AlphaFoldDB" id="A0A932FVL1"/>
<protein>
    <submittedName>
        <fullName evidence="1">EamA family transporter</fullName>
    </submittedName>
</protein>
<accession>A0A932FVL1</accession>
<evidence type="ECO:0000313" key="1">
    <source>
        <dbReference type="EMBL" id="MBI2875473.1"/>
    </source>
</evidence>
<name>A0A932FVL1_UNCTE</name>
<sequence>SLYTVVTIVLAKVFLKELWRTAQRGGISLILAGIVLISL</sequence>
<dbReference type="EMBL" id="JACPRF010000034">
    <property type="protein sequence ID" value="MBI2875473.1"/>
    <property type="molecule type" value="Genomic_DNA"/>
</dbReference>
<comment type="caution">
    <text evidence="1">The sequence shown here is derived from an EMBL/GenBank/DDBJ whole genome shotgun (WGS) entry which is preliminary data.</text>
</comment>
<evidence type="ECO:0000313" key="2">
    <source>
        <dbReference type="Proteomes" id="UP000769766"/>
    </source>
</evidence>
<dbReference type="Proteomes" id="UP000769766">
    <property type="component" value="Unassembled WGS sequence"/>
</dbReference>
<feature type="non-terminal residue" evidence="1">
    <location>
        <position position="1"/>
    </location>
</feature>
<organism evidence="1 2">
    <name type="scientific">Tectimicrobiota bacterium</name>
    <dbReference type="NCBI Taxonomy" id="2528274"/>
    <lineage>
        <taxon>Bacteria</taxon>
        <taxon>Pseudomonadati</taxon>
        <taxon>Nitrospinota/Tectimicrobiota group</taxon>
        <taxon>Candidatus Tectimicrobiota</taxon>
    </lineage>
</organism>